<reference evidence="1 2" key="1">
    <citation type="journal article" date="2021" name="Hortic Res">
        <title>Chromosome-scale assembly of the Dendrobium chrysotoxum genome enhances the understanding of orchid evolution.</title>
        <authorList>
            <person name="Zhang Y."/>
            <person name="Zhang G.Q."/>
            <person name="Zhang D."/>
            <person name="Liu X.D."/>
            <person name="Xu X.Y."/>
            <person name="Sun W.H."/>
            <person name="Yu X."/>
            <person name="Zhu X."/>
            <person name="Wang Z.W."/>
            <person name="Zhao X."/>
            <person name="Zhong W.Y."/>
            <person name="Chen H."/>
            <person name="Yin W.L."/>
            <person name="Huang T."/>
            <person name="Niu S.C."/>
            <person name="Liu Z.J."/>
        </authorList>
    </citation>
    <scope>NUCLEOTIDE SEQUENCE [LARGE SCALE GENOMIC DNA]</scope>
    <source>
        <strain evidence="1">Lindl</strain>
    </source>
</reference>
<keyword evidence="2" id="KW-1185">Reference proteome</keyword>
<dbReference type="EMBL" id="JAGFBR010000018">
    <property type="protein sequence ID" value="KAH0450081.1"/>
    <property type="molecule type" value="Genomic_DNA"/>
</dbReference>
<evidence type="ECO:0000313" key="2">
    <source>
        <dbReference type="Proteomes" id="UP000775213"/>
    </source>
</evidence>
<comment type="caution">
    <text evidence="1">The sequence shown here is derived from an EMBL/GenBank/DDBJ whole genome shotgun (WGS) entry which is preliminary data.</text>
</comment>
<dbReference type="Proteomes" id="UP000775213">
    <property type="component" value="Unassembled WGS sequence"/>
</dbReference>
<evidence type="ECO:0000313" key="1">
    <source>
        <dbReference type="EMBL" id="KAH0450081.1"/>
    </source>
</evidence>
<accession>A0AAV7G1V8</accession>
<sequence>MSAIEEHHISGRWRIIGHPPTSSPPANFSLIKTLEYLQIFICTTFVEIFRFSFFQMVGVPRSSANSAHIYNATSAWTKSSWMALAISNALELPAGQGESCTFLSLVYVDVIVEGKELSFPQGILISG</sequence>
<organism evidence="1 2">
    <name type="scientific">Dendrobium chrysotoxum</name>
    <name type="common">Orchid</name>
    <dbReference type="NCBI Taxonomy" id="161865"/>
    <lineage>
        <taxon>Eukaryota</taxon>
        <taxon>Viridiplantae</taxon>
        <taxon>Streptophyta</taxon>
        <taxon>Embryophyta</taxon>
        <taxon>Tracheophyta</taxon>
        <taxon>Spermatophyta</taxon>
        <taxon>Magnoliopsida</taxon>
        <taxon>Liliopsida</taxon>
        <taxon>Asparagales</taxon>
        <taxon>Orchidaceae</taxon>
        <taxon>Epidendroideae</taxon>
        <taxon>Malaxideae</taxon>
        <taxon>Dendrobiinae</taxon>
        <taxon>Dendrobium</taxon>
    </lineage>
</organism>
<name>A0AAV7G1V8_DENCH</name>
<protein>
    <submittedName>
        <fullName evidence="1">Uncharacterized protein</fullName>
    </submittedName>
</protein>
<proteinExistence type="predicted"/>
<gene>
    <name evidence="1" type="ORF">IEQ34_020773</name>
</gene>
<dbReference type="AlphaFoldDB" id="A0AAV7G1V8"/>